<dbReference type="PROSITE" id="PS51892">
    <property type="entry name" value="SUBTILASE"/>
    <property type="match status" value="1"/>
</dbReference>
<dbReference type="CDD" id="cd00306">
    <property type="entry name" value="Peptidases_S8_S53"/>
    <property type="match status" value="1"/>
</dbReference>
<evidence type="ECO:0000259" key="7">
    <source>
        <dbReference type="Pfam" id="PF00082"/>
    </source>
</evidence>
<evidence type="ECO:0000256" key="1">
    <source>
        <dbReference type="ARBA" id="ARBA00011073"/>
    </source>
</evidence>
<evidence type="ECO:0000256" key="5">
    <source>
        <dbReference type="PROSITE-ProRule" id="PRU01240"/>
    </source>
</evidence>
<dbReference type="EMBL" id="JQCL01000057">
    <property type="protein sequence ID" value="KRO11012.1"/>
    <property type="molecule type" value="Genomic_DNA"/>
</dbReference>
<comment type="similarity">
    <text evidence="1 5">Belongs to the peptidase S8 family.</text>
</comment>
<dbReference type="PANTHER" id="PTHR43806">
    <property type="entry name" value="PEPTIDASE S8"/>
    <property type="match status" value="1"/>
</dbReference>
<feature type="transmembrane region" description="Helical" evidence="6">
    <location>
        <begin position="6"/>
        <end position="25"/>
    </location>
</feature>
<dbReference type="InterPro" id="IPR050131">
    <property type="entry name" value="Peptidase_S8_subtilisin-like"/>
</dbReference>
<accession>A0A0R2MB76</accession>
<dbReference type="Pfam" id="PF00082">
    <property type="entry name" value="Peptidase_S8"/>
    <property type="match status" value="1"/>
</dbReference>
<evidence type="ECO:0000256" key="2">
    <source>
        <dbReference type="ARBA" id="ARBA00022670"/>
    </source>
</evidence>
<comment type="caution">
    <text evidence="8">The sequence shown here is derived from an EMBL/GenBank/DDBJ whole genome shotgun (WGS) entry which is preliminary data.</text>
</comment>
<dbReference type="Gene3D" id="3.40.50.200">
    <property type="entry name" value="Peptidase S8/S53 domain"/>
    <property type="match status" value="1"/>
</dbReference>
<keyword evidence="6" id="KW-1133">Transmembrane helix</keyword>
<feature type="active site" description="Charge relay system" evidence="5">
    <location>
        <position position="40"/>
    </location>
</feature>
<keyword evidence="6" id="KW-0472">Membrane</keyword>
<dbReference type="InterPro" id="IPR000209">
    <property type="entry name" value="Peptidase_S8/S53_dom"/>
</dbReference>
<keyword evidence="4 5" id="KW-0720">Serine protease</keyword>
<gene>
    <name evidence="8" type="ORF">IV64_GL002708</name>
</gene>
<organism evidence="8 9">
    <name type="scientific">Lactiplantibacillus xiangfangensis</name>
    <dbReference type="NCBI Taxonomy" id="942150"/>
    <lineage>
        <taxon>Bacteria</taxon>
        <taxon>Bacillati</taxon>
        <taxon>Bacillota</taxon>
        <taxon>Bacilli</taxon>
        <taxon>Lactobacillales</taxon>
        <taxon>Lactobacillaceae</taxon>
        <taxon>Lactiplantibacillus</taxon>
    </lineage>
</organism>
<feature type="active site" description="Charge relay system" evidence="5">
    <location>
        <position position="203"/>
    </location>
</feature>
<dbReference type="RefSeq" id="WP_057706527.1">
    <property type="nucleotide sequence ID" value="NZ_JQCL01000057.1"/>
</dbReference>
<keyword evidence="9" id="KW-1185">Reference proteome</keyword>
<evidence type="ECO:0000256" key="4">
    <source>
        <dbReference type="ARBA" id="ARBA00022825"/>
    </source>
</evidence>
<dbReference type="PATRIC" id="fig|942150.3.peg.2820"/>
<evidence type="ECO:0000256" key="6">
    <source>
        <dbReference type="SAM" id="Phobius"/>
    </source>
</evidence>
<keyword evidence="3 5" id="KW-0378">Hydrolase</keyword>
<keyword evidence="6" id="KW-0812">Transmembrane</keyword>
<keyword evidence="2 5" id="KW-0645">Protease</keyword>
<protein>
    <recommendedName>
        <fullName evidence="7">Peptidase S8/S53 domain-containing protein</fullName>
    </recommendedName>
</protein>
<name>A0A0R2MB76_9LACO</name>
<dbReference type="GO" id="GO:0004252">
    <property type="term" value="F:serine-type endopeptidase activity"/>
    <property type="evidence" value="ECO:0007669"/>
    <property type="project" value="UniProtKB-UniRule"/>
</dbReference>
<dbReference type="STRING" id="942150.IV64_GL002708"/>
<feature type="active site" description="Charge relay system" evidence="5">
    <location>
        <position position="63"/>
    </location>
</feature>
<evidence type="ECO:0000313" key="9">
    <source>
        <dbReference type="Proteomes" id="UP000051783"/>
    </source>
</evidence>
<dbReference type="AlphaFoldDB" id="A0A0R2MB76"/>
<dbReference type="Proteomes" id="UP000051783">
    <property type="component" value="Unassembled WGS sequence"/>
</dbReference>
<dbReference type="SUPFAM" id="SSF52743">
    <property type="entry name" value="Subtilisin-like"/>
    <property type="match status" value="1"/>
</dbReference>
<dbReference type="InterPro" id="IPR036852">
    <property type="entry name" value="Peptidase_S8/S53_dom_sf"/>
</dbReference>
<evidence type="ECO:0000313" key="8">
    <source>
        <dbReference type="EMBL" id="KRO11012.1"/>
    </source>
</evidence>
<dbReference type="GO" id="GO:0006508">
    <property type="term" value="P:proteolysis"/>
    <property type="evidence" value="ECO:0007669"/>
    <property type="project" value="UniProtKB-KW"/>
</dbReference>
<reference evidence="8 9" key="1">
    <citation type="journal article" date="2015" name="Genome Announc.">
        <title>Expanding the biotechnology potential of lactobacilli through comparative genomics of 213 strains and associated genera.</title>
        <authorList>
            <person name="Sun Z."/>
            <person name="Harris H.M."/>
            <person name="McCann A."/>
            <person name="Guo C."/>
            <person name="Argimon S."/>
            <person name="Zhang W."/>
            <person name="Yang X."/>
            <person name="Jeffery I.B."/>
            <person name="Cooney J.C."/>
            <person name="Kagawa T.F."/>
            <person name="Liu W."/>
            <person name="Song Y."/>
            <person name="Salvetti E."/>
            <person name="Wrobel A."/>
            <person name="Rasinkangas P."/>
            <person name="Parkhill J."/>
            <person name="Rea M.C."/>
            <person name="O'Sullivan O."/>
            <person name="Ritari J."/>
            <person name="Douillard F.P."/>
            <person name="Paul Ross R."/>
            <person name="Yang R."/>
            <person name="Briner A.E."/>
            <person name="Felis G.E."/>
            <person name="de Vos W.M."/>
            <person name="Barrangou R."/>
            <person name="Klaenhammer T.R."/>
            <person name="Caufield P.W."/>
            <person name="Cui Y."/>
            <person name="Zhang H."/>
            <person name="O'Toole P.W."/>
        </authorList>
    </citation>
    <scope>NUCLEOTIDE SEQUENCE [LARGE SCALE GENOMIC DNA]</scope>
    <source>
        <strain evidence="8 9">LMG 26013</strain>
    </source>
</reference>
<sequence>MIRKKYLWISGIVMALCMVVIIVVLNKNSATVRVAVIDGDTGIRTTNIRHKRYVKGSHSSKVHADIVINRILKGLYHNKDIIIYDYAVMDSDGGISEANFQKALMQARKDHAQIINFSGGFDVTQSSTHTLIRKLVNEKVVIVAAAGNNYGANADFPADVPGVVSVGSTANGTRADYSARGKVDVYCNGSNIQYKGNRYYGTSFAAPQYTNRLVRERLGHPKKAVWYLNKRLLAKK</sequence>
<proteinExistence type="inferred from homology"/>
<evidence type="ECO:0000256" key="3">
    <source>
        <dbReference type="ARBA" id="ARBA00022801"/>
    </source>
</evidence>
<dbReference type="PANTHER" id="PTHR43806:SF11">
    <property type="entry name" value="CEREVISIN-RELATED"/>
    <property type="match status" value="1"/>
</dbReference>
<feature type="domain" description="Peptidase S8/S53" evidence="7">
    <location>
        <begin position="72"/>
        <end position="208"/>
    </location>
</feature>